<dbReference type="Proteomes" id="UP000472241">
    <property type="component" value="Unplaced"/>
</dbReference>
<reference evidence="6" key="1">
    <citation type="submission" date="2025-08" db="UniProtKB">
        <authorList>
            <consortium name="Ensembl"/>
        </authorList>
    </citation>
    <scope>IDENTIFICATION</scope>
</reference>
<evidence type="ECO:0000313" key="6">
    <source>
        <dbReference type="Ensembl" id="ENSLCNP00005029232.1"/>
    </source>
</evidence>
<dbReference type="InterPro" id="IPR032466">
    <property type="entry name" value="Metal_Hydrolase"/>
</dbReference>
<dbReference type="GO" id="GO:0008892">
    <property type="term" value="F:guanine deaminase activity"/>
    <property type="evidence" value="ECO:0007669"/>
    <property type="project" value="TreeGrafter"/>
</dbReference>
<protein>
    <submittedName>
        <fullName evidence="6">Guanine deaminase</fullName>
    </submittedName>
</protein>
<dbReference type="InterPro" id="IPR051607">
    <property type="entry name" value="Metallo-dep_hydrolases"/>
</dbReference>
<evidence type="ECO:0000259" key="5">
    <source>
        <dbReference type="Pfam" id="PF01979"/>
    </source>
</evidence>
<sequence>MFLEEASQQEKLAKEWCFRPCEIRELSNHEFFMPGLVDTHIHAAQYSFAGSNVDLPLLDWLTKYTFPVEHKFQNLDFAEEIYTRVVRRTLKNGTTTACYFGTIHTDSSLLLAEITDKFGQRAFVGKVCMDLNVTVPEYKETTEVSIEETERFVSRMLQKNSHISENTSEVAAVKNLFPDYKNYTDVYDRNNLLTNKTVMAHGCYLSAEELKVFRERGAALSHCPNSNLSLSSGFLNVLEVMKHKVKIGLGTDVAGGYSSSMLDAIRRAVMVSNILLINKINEKSLSLKEAFRLATLGGSQALGLEKEIGNFEVGKEFDALLINPKASDSPIDLFSGDFFGDPSEAVIQKFLYVGDDRNIEEVYVGGKQVVPFSSSVKERINDFLSAPSPHPAPFAS</sequence>
<proteinExistence type="predicted"/>
<keyword evidence="7" id="KW-1185">Reference proteome</keyword>
<dbReference type="PANTHER" id="PTHR11271">
    <property type="entry name" value="GUANINE DEAMINASE"/>
    <property type="match status" value="1"/>
</dbReference>
<gene>
    <name evidence="6" type="primary">GDA</name>
</gene>
<keyword evidence="2" id="KW-0479">Metal-binding</keyword>
<dbReference type="Gene3D" id="3.20.20.140">
    <property type="entry name" value="Metal-dependent hydrolases"/>
    <property type="match status" value="2"/>
</dbReference>
<organism evidence="6 7">
    <name type="scientific">Lynx canadensis</name>
    <name type="common">Canada lynx</name>
    <name type="synonym">Felis canadensis</name>
    <dbReference type="NCBI Taxonomy" id="61383"/>
    <lineage>
        <taxon>Eukaryota</taxon>
        <taxon>Metazoa</taxon>
        <taxon>Chordata</taxon>
        <taxon>Craniata</taxon>
        <taxon>Vertebrata</taxon>
        <taxon>Euteleostomi</taxon>
        <taxon>Mammalia</taxon>
        <taxon>Eutheria</taxon>
        <taxon>Laurasiatheria</taxon>
        <taxon>Carnivora</taxon>
        <taxon>Feliformia</taxon>
        <taxon>Felidae</taxon>
        <taxon>Felinae</taxon>
        <taxon>Lynx</taxon>
    </lineage>
</organism>
<dbReference type="GO" id="GO:0005829">
    <property type="term" value="C:cytosol"/>
    <property type="evidence" value="ECO:0007669"/>
    <property type="project" value="TreeGrafter"/>
</dbReference>
<feature type="domain" description="Amidohydrolase-related" evidence="5">
    <location>
        <begin position="32"/>
        <end position="156"/>
    </location>
</feature>
<keyword evidence="4" id="KW-0862">Zinc</keyword>
<dbReference type="GO" id="GO:0046098">
    <property type="term" value="P:guanine metabolic process"/>
    <property type="evidence" value="ECO:0007669"/>
    <property type="project" value="TreeGrafter"/>
</dbReference>
<evidence type="ECO:0000256" key="2">
    <source>
        <dbReference type="ARBA" id="ARBA00022723"/>
    </source>
</evidence>
<evidence type="ECO:0000256" key="4">
    <source>
        <dbReference type="ARBA" id="ARBA00022833"/>
    </source>
</evidence>
<keyword evidence="3" id="KW-0378">Hydrolase</keyword>
<dbReference type="SUPFAM" id="SSF51556">
    <property type="entry name" value="Metallo-dependent hydrolases"/>
    <property type="match status" value="1"/>
</dbReference>
<evidence type="ECO:0000256" key="1">
    <source>
        <dbReference type="ARBA" id="ARBA00001947"/>
    </source>
</evidence>
<name>A0A667HRN4_LYNCA</name>
<accession>A0A667HRN4</accession>
<dbReference type="Ensembl" id="ENSLCNT00005032638.1">
    <property type="protein sequence ID" value="ENSLCNP00005029232.1"/>
    <property type="gene ID" value="ENSLCNG00005018935.1"/>
</dbReference>
<reference evidence="6" key="2">
    <citation type="submission" date="2025-09" db="UniProtKB">
        <authorList>
            <consortium name="Ensembl"/>
        </authorList>
    </citation>
    <scope>IDENTIFICATION</scope>
</reference>
<comment type="cofactor">
    <cofactor evidence="1">
        <name>Zn(2+)</name>
        <dbReference type="ChEBI" id="CHEBI:29105"/>
    </cofactor>
</comment>
<dbReference type="InterPro" id="IPR006680">
    <property type="entry name" value="Amidohydro-rel"/>
</dbReference>
<dbReference type="GO" id="GO:0008270">
    <property type="term" value="F:zinc ion binding"/>
    <property type="evidence" value="ECO:0007669"/>
    <property type="project" value="TreeGrafter"/>
</dbReference>
<dbReference type="Pfam" id="PF01979">
    <property type="entry name" value="Amidohydro_1"/>
    <property type="match status" value="2"/>
</dbReference>
<dbReference type="AlphaFoldDB" id="A0A667HRN4"/>
<dbReference type="PANTHER" id="PTHR11271:SF6">
    <property type="entry name" value="GUANINE DEAMINASE"/>
    <property type="match status" value="1"/>
</dbReference>
<evidence type="ECO:0000313" key="7">
    <source>
        <dbReference type="Proteomes" id="UP000472241"/>
    </source>
</evidence>
<evidence type="ECO:0000256" key="3">
    <source>
        <dbReference type="ARBA" id="ARBA00022801"/>
    </source>
</evidence>
<feature type="domain" description="Amidohydrolase-related" evidence="5">
    <location>
        <begin position="160"/>
        <end position="369"/>
    </location>
</feature>